<dbReference type="InterPro" id="IPR023825">
    <property type="entry name" value="CRISPR-assoc_RAMP_BGP1436"/>
</dbReference>
<dbReference type="NCBIfam" id="TIGR03986">
    <property type="entry name" value="TIGR03986 family CRISPR-associated RAMP protein"/>
    <property type="match status" value="1"/>
</dbReference>
<comment type="caution">
    <text evidence="2">The sequence shown here is derived from an EMBL/GenBank/DDBJ whole genome shotgun (WGS) entry which is preliminary data.</text>
</comment>
<feature type="region of interest" description="Disordered" evidence="1">
    <location>
        <begin position="605"/>
        <end position="637"/>
    </location>
</feature>
<proteinExistence type="predicted"/>
<evidence type="ECO:0000256" key="1">
    <source>
        <dbReference type="SAM" id="MobiDB-lite"/>
    </source>
</evidence>
<accession>A0A9X1NMJ7</accession>
<gene>
    <name evidence="2" type="ORF">LR394_39055</name>
</gene>
<reference evidence="2" key="1">
    <citation type="submission" date="2021-11" db="EMBL/GenBank/DDBJ databases">
        <title>Streptomyces corallinus and Kineosporia corallina sp. nov., two new coral-derived marine actinobacteria.</title>
        <authorList>
            <person name="Buangrab K."/>
            <person name="Sutthacheep M."/>
            <person name="Yeemin T."/>
            <person name="Harunari E."/>
            <person name="Igarashi Y."/>
            <person name="Sripreechasak P."/>
            <person name="Kanchanasin P."/>
            <person name="Tanasupawat S."/>
            <person name="Phongsopitanun W."/>
        </authorList>
    </citation>
    <scope>NUCLEOTIDE SEQUENCE</scope>
    <source>
        <strain evidence="2">JCM 31032</strain>
    </source>
</reference>
<organism evidence="2 3">
    <name type="scientific">Kineosporia babensis</name>
    <dbReference type="NCBI Taxonomy" id="499548"/>
    <lineage>
        <taxon>Bacteria</taxon>
        <taxon>Bacillati</taxon>
        <taxon>Actinomycetota</taxon>
        <taxon>Actinomycetes</taxon>
        <taxon>Kineosporiales</taxon>
        <taxon>Kineosporiaceae</taxon>
        <taxon>Kineosporia</taxon>
    </lineage>
</organism>
<sequence length="824" mass="91527">MIDKNMPPRVATAVHQGHHLTAAFSVSPDPATNIKERKLPQPKFSRPLAEWFANAEPGAQVQISVKLQISGNIEQVRLLAETILPEIPNDPQRMKALDAPGPDGTREGFVNPYTFVPTPERTSLQDSPATAAFADRAPNSHARITSGQWNGTITVTFTCRTPLLLPDTANSLQDSCKRTTYRTLTDHQGRPLLAPTSVKGAIRSAYETITASRYGVFTEPALPYAYRMPPGAALDLVPAVVQGEGDQRYFHLCPWPDRKPRTASITGSVLNAVWVPAYRDRKQQLRLLNGLSGQVLSDLHGRKVTARIRLMSRGKGSHFLLWQATHLSDSSPQALQRILSQESDDHLSKGKYQLENTEPPRFVEGILSVTGASIRTKHDERLFVLPSEGPPEIPLQPVTSEHQDFWNAILHAYRQAATYNTVPQGLARSRHIDQAEQLMNLPSGTPLYVTMNSNKITGVYPVMIGRIPYDNTPADILHPSLRPARLLSELSAADRVFGWVPTKGPDRSSKSSGYRGRLIVRSIVPNTDCTITELNHSTSKSDQVTAEPNEPGIVLSPLSSPKPTQFRFYTGATSGRPTAKAAPKATGYQNDSSLRGRKHYRWSSNLPDNHWDPTTETTETREYLDRTSTDDETSSTQTTRYLSWVAPQSSFTVQLRVDGIGTDELGALIWLLNQGSNAPLRLGPGKPLGFGVVETQIDWSTDQTQLWEVNAIKESWRTLGRPQPALPEKLKILANRFETQARSHPVLAEAVESYCRAVAPTDAAIHYPRPSPDRTNKIYEWFATNEKTTGGSKNNPIKVVHGWPLPHVREPDQRLPYHPFQDRK</sequence>
<dbReference type="EMBL" id="JAJOMB010000036">
    <property type="protein sequence ID" value="MCD5316913.1"/>
    <property type="molecule type" value="Genomic_DNA"/>
</dbReference>
<feature type="region of interest" description="Disordered" evidence="1">
    <location>
        <begin position="572"/>
        <end position="592"/>
    </location>
</feature>
<dbReference type="AlphaFoldDB" id="A0A9X1NMJ7"/>
<dbReference type="Proteomes" id="UP001138997">
    <property type="component" value="Unassembled WGS sequence"/>
</dbReference>
<keyword evidence="3" id="KW-1185">Reference proteome</keyword>
<dbReference type="RefSeq" id="WP_231449765.1">
    <property type="nucleotide sequence ID" value="NZ_JAJOMB010000036.1"/>
</dbReference>
<evidence type="ECO:0000313" key="2">
    <source>
        <dbReference type="EMBL" id="MCD5316913.1"/>
    </source>
</evidence>
<name>A0A9X1NMJ7_9ACTN</name>
<feature type="compositionally biased region" description="Basic and acidic residues" evidence="1">
    <location>
        <begin position="609"/>
        <end position="629"/>
    </location>
</feature>
<evidence type="ECO:0000313" key="3">
    <source>
        <dbReference type="Proteomes" id="UP001138997"/>
    </source>
</evidence>
<protein>
    <submittedName>
        <fullName evidence="2">TIGR03986 family CRISPR-associated RAMP protein</fullName>
    </submittedName>
</protein>